<dbReference type="Proteomes" id="UP000434172">
    <property type="component" value="Unassembled WGS sequence"/>
</dbReference>
<dbReference type="AlphaFoldDB" id="A0A8H3WP44"/>
<name>A0A8H3WP44_9PEZI</name>
<comment type="caution">
    <text evidence="1">The sequence shown here is derived from an EMBL/GenBank/DDBJ whole genome shotgun (WGS) entry which is preliminary data.</text>
</comment>
<reference evidence="1 2" key="1">
    <citation type="submission" date="2019-12" db="EMBL/GenBank/DDBJ databases">
        <title>A genome sequence resource for the geographically widespread anthracnose pathogen Colletotrichum asianum.</title>
        <authorList>
            <person name="Meng Y."/>
        </authorList>
    </citation>
    <scope>NUCLEOTIDE SEQUENCE [LARGE SCALE GENOMIC DNA]</scope>
    <source>
        <strain evidence="1 2">ICMP 18580</strain>
    </source>
</reference>
<sequence>MATSADRHTRISIRKKDRLVQIGLTSKWSKPPGTKESIPTPTWRHVAAQFAAGPAAGWFLPSGSPLHVQYGMHPSVEKGMRPAYSRATFFEKKSPKSRTSAVKITVAAPKYPLEPQSCSDSVISMKNLQGIFVARDSDDCPKKMS</sequence>
<keyword evidence="2" id="KW-1185">Reference proteome</keyword>
<evidence type="ECO:0000313" key="2">
    <source>
        <dbReference type="Proteomes" id="UP000434172"/>
    </source>
</evidence>
<proteinExistence type="predicted"/>
<evidence type="ECO:0000313" key="1">
    <source>
        <dbReference type="EMBL" id="KAF0330185.1"/>
    </source>
</evidence>
<dbReference type="EMBL" id="WOWK01000008">
    <property type="protein sequence ID" value="KAF0330185.1"/>
    <property type="molecule type" value="Genomic_DNA"/>
</dbReference>
<organism evidence="1 2">
    <name type="scientific">Colletotrichum asianum</name>
    <dbReference type="NCBI Taxonomy" id="702518"/>
    <lineage>
        <taxon>Eukaryota</taxon>
        <taxon>Fungi</taxon>
        <taxon>Dikarya</taxon>
        <taxon>Ascomycota</taxon>
        <taxon>Pezizomycotina</taxon>
        <taxon>Sordariomycetes</taxon>
        <taxon>Hypocreomycetidae</taxon>
        <taxon>Glomerellales</taxon>
        <taxon>Glomerellaceae</taxon>
        <taxon>Colletotrichum</taxon>
        <taxon>Colletotrichum gloeosporioides species complex</taxon>
    </lineage>
</organism>
<accession>A0A8H3WP44</accession>
<gene>
    <name evidence="1" type="ORF">GQ607_002515</name>
</gene>
<protein>
    <submittedName>
        <fullName evidence="1">Uncharacterized protein</fullName>
    </submittedName>
</protein>